<dbReference type="Proteomes" id="UP001254608">
    <property type="component" value="Unassembled WGS sequence"/>
</dbReference>
<dbReference type="PROSITE" id="PS50943">
    <property type="entry name" value="HTH_CROC1"/>
    <property type="match status" value="1"/>
</dbReference>
<sequence>MSSLYQRVREARNKLGLSQESLAAELKVSRSAVAQWENEAGTRPSVENLVALARRSGMAFEYLATGRGARVFGAPIVAEAAPHYQVLTVQQQQLLACFDALSPRQRGSLLELLAPLAAR</sequence>
<dbReference type="InterPro" id="IPR001387">
    <property type="entry name" value="Cro/C1-type_HTH"/>
</dbReference>
<evidence type="ECO:0000313" key="2">
    <source>
        <dbReference type="EMBL" id="MDT0496238.1"/>
    </source>
</evidence>
<dbReference type="RefSeq" id="WP_311363627.1">
    <property type="nucleotide sequence ID" value="NZ_JAVRIC010000002.1"/>
</dbReference>
<evidence type="ECO:0000259" key="1">
    <source>
        <dbReference type="PROSITE" id="PS50943"/>
    </source>
</evidence>
<keyword evidence="3" id="KW-1185">Reference proteome</keyword>
<organism evidence="2 3">
    <name type="scientific">Banduia mediterranea</name>
    <dbReference type="NCBI Taxonomy" id="3075609"/>
    <lineage>
        <taxon>Bacteria</taxon>
        <taxon>Pseudomonadati</taxon>
        <taxon>Pseudomonadota</taxon>
        <taxon>Gammaproteobacteria</taxon>
        <taxon>Nevskiales</taxon>
        <taxon>Algiphilaceae</taxon>
        <taxon>Banduia</taxon>
    </lineage>
</organism>
<dbReference type="EMBL" id="JAVRIC010000002">
    <property type="protein sequence ID" value="MDT0496238.1"/>
    <property type="molecule type" value="Genomic_DNA"/>
</dbReference>
<comment type="caution">
    <text evidence="2">The sequence shown here is derived from an EMBL/GenBank/DDBJ whole genome shotgun (WGS) entry which is preliminary data.</text>
</comment>
<dbReference type="Pfam" id="PF01381">
    <property type="entry name" value="HTH_3"/>
    <property type="match status" value="1"/>
</dbReference>
<dbReference type="SUPFAM" id="SSF47413">
    <property type="entry name" value="lambda repressor-like DNA-binding domains"/>
    <property type="match status" value="1"/>
</dbReference>
<proteinExistence type="predicted"/>
<dbReference type="Gene3D" id="1.10.260.40">
    <property type="entry name" value="lambda repressor-like DNA-binding domains"/>
    <property type="match status" value="1"/>
</dbReference>
<accession>A0ABU2WEE9</accession>
<protein>
    <submittedName>
        <fullName evidence="2">Helix-turn-helix transcriptional regulator</fullName>
    </submittedName>
</protein>
<name>A0ABU2WEE9_9GAMM</name>
<dbReference type="SMART" id="SM00530">
    <property type="entry name" value="HTH_XRE"/>
    <property type="match status" value="1"/>
</dbReference>
<gene>
    <name evidence="2" type="ORF">RM530_02505</name>
</gene>
<reference evidence="2 3" key="1">
    <citation type="submission" date="2023-09" db="EMBL/GenBank/DDBJ databases">
        <authorList>
            <person name="Rey-Velasco X."/>
        </authorList>
    </citation>
    <scope>NUCLEOTIDE SEQUENCE [LARGE SCALE GENOMIC DNA]</scope>
    <source>
        <strain evidence="2 3">W345</strain>
    </source>
</reference>
<feature type="domain" description="HTH cro/C1-type" evidence="1">
    <location>
        <begin position="8"/>
        <end position="63"/>
    </location>
</feature>
<evidence type="ECO:0000313" key="3">
    <source>
        <dbReference type="Proteomes" id="UP001254608"/>
    </source>
</evidence>
<dbReference type="CDD" id="cd00093">
    <property type="entry name" value="HTH_XRE"/>
    <property type="match status" value="1"/>
</dbReference>
<dbReference type="InterPro" id="IPR010982">
    <property type="entry name" value="Lambda_DNA-bd_dom_sf"/>
</dbReference>